<reference evidence="1 2" key="1">
    <citation type="journal article" date="2022" name="Genome Biol. Evol.">
        <title>The Spruce Budworm Genome: Reconstructing the Evolutionary History of Antifreeze Proteins.</title>
        <authorList>
            <person name="Beliveau C."/>
            <person name="Gagne P."/>
            <person name="Picq S."/>
            <person name="Vernygora O."/>
            <person name="Keeling C.I."/>
            <person name="Pinkney K."/>
            <person name="Doucet D."/>
            <person name="Wen F."/>
            <person name="Johnston J.S."/>
            <person name="Maaroufi H."/>
            <person name="Boyle B."/>
            <person name="Laroche J."/>
            <person name="Dewar K."/>
            <person name="Juretic N."/>
            <person name="Blackburn G."/>
            <person name="Nisole A."/>
            <person name="Brunet B."/>
            <person name="Brandao M."/>
            <person name="Lumley L."/>
            <person name="Duan J."/>
            <person name="Quan G."/>
            <person name="Lucarotti C.J."/>
            <person name="Roe A.D."/>
            <person name="Sperling F.A.H."/>
            <person name="Levesque R.C."/>
            <person name="Cusson M."/>
        </authorList>
    </citation>
    <scope>NUCLEOTIDE SEQUENCE [LARGE SCALE GENOMIC DNA]</scope>
    <source>
        <strain evidence="1">Glfc:IPQL:Cfum</strain>
    </source>
</reference>
<evidence type="ECO:0000313" key="2">
    <source>
        <dbReference type="Proteomes" id="UP001064048"/>
    </source>
</evidence>
<organism evidence="1 2">
    <name type="scientific">Choristoneura fumiferana</name>
    <name type="common">Spruce budworm moth</name>
    <name type="synonym">Archips fumiferana</name>
    <dbReference type="NCBI Taxonomy" id="7141"/>
    <lineage>
        <taxon>Eukaryota</taxon>
        <taxon>Metazoa</taxon>
        <taxon>Ecdysozoa</taxon>
        <taxon>Arthropoda</taxon>
        <taxon>Hexapoda</taxon>
        <taxon>Insecta</taxon>
        <taxon>Pterygota</taxon>
        <taxon>Neoptera</taxon>
        <taxon>Endopterygota</taxon>
        <taxon>Lepidoptera</taxon>
        <taxon>Glossata</taxon>
        <taxon>Ditrysia</taxon>
        <taxon>Tortricoidea</taxon>
        <taxon>Tortricidae</taxon>
        <taxon>Tortricinae</taxon>
        <taxon>Choristoneura</taxon>
    </lineage>
</organism>
<accession>A0ACC0JMR5</accession>
<comment type="caution">
    <text evidence="1">The sequence shown here is derived from an EMBL/GenBank/DDBJ whole genome shotgun (WGS) entry which is preliminary data.</text>
</comment>
<dbReference type="Proteomes" id="UP001064048">
    <property type="component" value="Chromosome 11"/>
</dbReference>
<proteinExistence type="predicted"/>
<keyword evidence="2" id="KW-1185">Reference proteome</keyword>
<sequence length="271" mass="29852">MCSVPPPPPPPPRTLELKQINSPELPSHAEINPTPKFPEICEWASGNLELWEACAKNSICPQNAPFSYKYTPFESILQVGPTCGLAALSMLVKNKVTASAMLNITRTEGYSNKGEMLSCKDMVKLAEKVFRLAELENVNCTLVNGELFSNDVIEKLLEGAVLLVPYDADANHSPCLRQGHKAHWCLVSGVIIINAPGDSLDSDSNNVYVLCKHGKSRYLATWKLQELNNSNRNLWEFSPPRGTDSHLYMLPEGGIGGENGLRNQFVIFNGL</sequence>
<name>A0ACC0JMR5_CHOFU</name>
<dbReference type="EMBL" id="CM046111">
    <property type="protein sequence ID" value="KAI8425368.1"/>
    <property type="molecule type" value="Genomic_DNA"/>
</dbReference>
<gene>
    <name evidence="1" type="ORF">MSG28_007127</name>
</gene>
<evidence type="ECO:0000313" key="1">
    <source>
        <dbReference type="EMBL" id="KAI8425368.1"/>
    </source>
</evidence>
<protein>
    <submittedName>
        <fullName evidence="1">Uncharacterized protein</fullName>
    </submittedName>
</protein>